<name>A0A848GS89_9BACT</name>
<dbReference type="AlphaFoldDB" id="A0A848GS89"/>
<reference evidence="2 3" key="1">
    <citation type="submission" date="2020-04" db="EMBL/GenBank/DDBJ databases">
        <title>Chitinophaga sp. G-6-1-13 sp. nov., isolated from soil.</title>
        <authorList>
            <person name="Dahal R.H."/>
            <person name="Chaudhary D.K."/>
        </authorList>
    </citation>
    <scope>NUCLEOTIDE SEQUENCE [LARGE SCALE GENOMIC DNA]</scope>
    <source>
        <strain evidence="2 3">G-6-1-13</strain>
    </source>
</reference>
<dbReference type="RefSeq" id="WP_169227475.1">
    <property type="nucleotide sequence ID" value="NZ_JABBGC010000003.1"/>
</dbReference>
<accession>A0A848GS89</accession>
<sequence length="129" mass="15119">MITIAHKIIDLKKKDLQLREKLMREGKLSLRIKLKSWGPKNGVSVFLLCIFKISKPGSRGFNGYLMPNALRLNIFPAARPYYWIIFSIAIKWLLLIMLSLAIISIIRYGKTDFYHHLHRQAWQPDRLQA</sequence>
<keyword evidence="1" id="KW-1133">Transmembrane helix</keyword>
<proteinExistence type="predicted"/>
<dbReference type="Proteomes" id="UP000583266">
    <property type="component" value="Unassembled WGS sequence"/>
</dbReference>
<evidence type="ECO:0000256" key="1">
    <source>
        <dbReference type="SAM" id="Phobius"/>
    </source>
</evidence>
<feature type="transmembrane region" description="Helical" evidence="1">
    <location>
        <begin position="81"/>
        <end position="106"/>
    </location>
</feature>
<gene>
    <name evidence="2" type="ORF">HHL17_24450</name>
</gene>
<keyword evidence="1" id="KW-0812">Transmembrane</keyword>
<keyword evidence="1" id="KW-0472">Membrane</keyword>
<comment type="caution">
    <text evidence="2">The sequence shown here is derived from an EMBL/GenBank/DDBJ whole genome shotgun (WGS) entry which is preliminary data.</text>
</comment>
<evidence type="ECO:0000313" key="2">
    <source>
        <dbReference type="EMBL" id="NML40371.1"/>
    </source>
</evidence>
<dbReference type="EMBL" id="JABBGC010000003">
    <property type="protein sequence ID" value="NML40371.1"/>
    <property type="molecule type" value="Genomic_DNA"/>
</dbReference>
<evidence type="ECO:0000313" key="3">
    <source>
        <dbReference type="Proteomes" id="UP000583266"/>
    </source>
</evidence>
<organism evidence="2 3">
    <name type="scientific">Chitinophaga fulva</name>
    <dbReference type="NCBI Taxonomy" id="2728842"/>
    <lineage>
        <taxon>Bacteria</taxon>
        <taxon>Pseudomonadati</taxon>
        <taxon>Bacteroidota</taxon>
        <taxon>Chitinophagia</taxon>
        <taxon>Chitinophagales</taxon>
        <taxon>Chitinophagaceae</taxon>
        <taxon>Chitinophaga</taxon>
    </lineage>
</organism>
<keyword evidence="3" id="KW-1185">Reference proteome</keyword>
<protein>
    <submittedName>
        <fullName evidence="2">Uncharacterized protein</fullName>
    </submittedName>
</protein>